<accession>A0A1A8Y079</accession>
<organism evidence="1 2">
    <name type="scientific">Candidatus Propionivibrio aalborgensis</name>
    <dbReference type="NCBI Taxonomy" id="1860101"/>
    <lineage>
        <taxon>Bacteria</taxon>
        <taxon>Pseudomonadati</taxon>
        <taxon>Pseudomonadota</taxon>
        <taxon>Betaproteobacteria</taxon>
        <taxon>Rhodocyclales</taxon>
        <taxon>Rhodocyclaceae</taxon>
        <taxon>Propionivibrio</taxon>
    </lineage>
</organism>
<evidence type="ECO:0000313" key="1">
    <source>
        <dbReference type="EMBL" id="SBT10371.1"/>
    </source>
</evidence>
<evidence type="ECO:0000313" key="2">
    <source>
        <dbReference type="Proteomes" id="UP000199600"/>
    </source>
</evidence>
<proteinExistence type="predicted"/>
<name>A0A1A8Y079_9RHOO</name>
<reference evidence="1 2" key="1">
    <citation type="submission" date="2016-06" db="EMBL/GenBank/DDBJ databases">
        <authorList>
            <person name="Kjaerup R.B."/>
            <person name="Dalgaard T.S."/>
            <person name="Juul-Madsen H.R."/>
        </authorList>
    </citation>
    <scope>NUCLEOTIDE SEQUENCE [LARGE SCALE GENOMIC DNA]</scope>
    <source>
        <strain evidence="1">2</strain>
    </source>
</reference>
<dbReference type="Proteomes" id="UP000199600">
    <property type="component" value="Unassembled WGS sequence"/>
</dbReference>
<dbReference type="EMBL" id="FLQY01000344">
    <property type="protein sequence ID" value="SBT10371.1"/>
    <property type="molecule type" value="Genomic_DNA"/>
</dbReference>
<protein>
    <submittedName>
        <fullName evidence="1">Uncharacterized protein</fullName>
    </submittedName>
</protein>
<dbReference type="AlphaFoldDB" id="A0A1A8Y079"/>
<keyword evidence="2" id="KW-1185">Reference proteome</keyword>
<gene>
    <name evidence="1" type="ORF">PROAA_430008</name>
</gene>
<sequence length="92" mass="10135">MQGFWADRLLLAGLSLFGLWFRDKLLDHGNQGTPDIPAAESKKAETHDQLNDKDARIVLLTTDPFCRIGSAATGTRERRSIDLMSTSAAGFE</sequence>